<dbReference type="SUPFAM" id="SSF56436">
    <property type="entry name" value="C-type lectin-like"/>
    <property type="match status" value="1"/>
</dbReference>
<dbReference type="Gene3D" id="3.10.100.10">
    <property type="entry name" value="Mannose-Binding Protein A, subunit A"/>
    <property type="match status" value="1"/>
</dbReference>
<dbReference type="Pfam" id="PF00059">
    <property type="entry name" value="Lectin_C"/>
    <property type="match status" value="1"/>
</dbReference>
<gene>
    <name evidence="2" type="ORF">CRENBAI_007264</name>
</gene>
<evidence type="ECO:0000313" key="2">
    <source>
        <dbReference type="EMBL" id="KAK5607976.1"/>
    </source>
</evidence>
<sequence length="70" mass="8311">MNWEDTLYYCRDHYHGLVTITNLDEQRWVQEKAKNSSTEFVWMGLHYTCALDFWFWLPAAAPKAPEANSL</sequence>
<accession>A0AAV9RG36</accession>
<dbReference type="InterPro" id="IPR016186">
    <property type="entry name" value="C-type_lectin-like/link_sf"/>
</dbReference>
<feature type="domain" description="C-type lectin" evidence="1">
    <location>
        <begin position="1"/>
        <end position="56"/>
    </location>
</feature>
<dbReference type="InterPro" id="IPR001304">
    <property type="entry name" value="C-type_lectin-like"/>
</dbReference>
<dbReference type="PROSITE" id="PS50041">
    <property type="entry name" value="C_TYPE_LECTIN_2"/>
    <property type="match status" value="1"/>
</dbReference>
<name>A0AAV9RG36_9TELE</name>
<evidence type="ECO:0000313" key="3">
    <source>
        <dbReference type="Proteomes" id="UP001311232"/>
    </source>
</evidence>
<comment type="caution">
    <text evidence="2">The sequence shown here is derived from an EMBL/GenBank/DDBJ whole genome shotgun (WGS) entry which is preliminary data.</text>
</comment>
<dbReference type="EMBL" id="JAHHUM010001886">
    <property type="protein sequence ID" value="KAK5607976.1"/>
    <property type="molecule type" value="Genomic_DNA"/>
</dbReference>
<evidence type="ECO:0000259" key="1">
    <source>
        <dbReference type="PROSITE" id="PS50041"/>
    </source>
</evidence>
<dbReference type="PANTHER" id="PTHR45784:SF3">
    <property type="entry name" value="C-TYPE LECTIN DOMAIN FAMILY 4 MEMBER K-LIKE-RELATED"/>
    <property type="match status" value="1"/>
</dbReference>
<dbReference type="CDD" id="cd00037">
    <property type="entry name" value="CLECT"/>
    <property type="match status" value="1"/>
</dbReference>
<proteinExistence type="predicted"/>
<organism evidence="2 3">
    <name type="scientific">Crenichthys baileyi</name>
    <name type="common">White River springfish</name>
    <dbReference type="NCBI Taxonomy" id="28760"/>
    <lineage>
        <taxon>Eukaryota</taxon>
        <taxon>Metazoa</taxon>
        <taxon>Chordata</taxon>
        <taxon>Craniata</taxon>
        <taxon>Vertebrata</taxon>
        <taxon>Euteleostomi</taxon>
        <taxon>Actinopterygii</taxon>
        <taxon>Neopterygii</taxon>
        <taxon>Teleostei</taxon>
        <taxon>Neoteleostei</taxon>
        <taxon>Acanthomorphata</taxon>
        <taxon>Ovalentaria</taxon>
        <taxon>Atherinomorphae</taxon>
        <taxon>Cyprinodontiformes</taxon>
        <taxon>Goodeidae</taxon>
        <taxon>Crenichthys</taxon>
    </lineage>
</organism>
<dbReference type="Proteomes" id="UP001311232">
    <property type="component" value="Unassembled WGS sequence"/>
</dbReference>
<dbReference type="AlphaFoldDB" id="A0AAV9RG36"/>
<dbReference type="InterPro" id="IPR016187">
    <property type="entry name" value="CTDL_fold"/>
</dbReference>
<reference evidence="2 3" key="1">
    <citation type="submission" date="2021-06" db="EMBL/GenBank/DDBJ databases">
        <authorList>
            <person name="Palmer J.M."/>
        </authorList>
    </citation>
    <scope>NUCLEOTIDE SEQUENCE [LARGE SCALE GENOMIC DNA]</scope>
    <source>
        <strain evidence="2 3">MEX-2019</strain>
        <tissue evidence="2">Muscle</tissue>
    </source>
</reference>
<dbReference type="PANTHER" id="PTHR45784">
    <property type="entry name" value="C-TYPE LECTIN DOMAIN FAMILY 20 MEMBER A-RELATED"/>
    <property type="match status" value="1"/>
</dbReference>
<protein>
    <recommendedName>
        <fullName evidence="1">C-type lectin domain-containing protein</fullName>
    </recommendedName>
</protein>
<keyword evidence="3" id="KW-1185">Reference proteome</keyword>